<comment type="subcellular location">
    <subcellularLocation>
        <location evidence="1">Membrane</location>
        <topology evidence="1">Multi-pass membrane protein</topology>
    </subcellularLocation>
</comment>
<comment type="similarity">
    <text evidence="6">Belongs to the major facilitator superfamily. Spinster (TC 2.A.1.49) family.</text>
</comment>
<dbReference type="InterPro" id="IPR036259">
    <property type="entry name" value="MFS_trans_sf"/>
</dbReference>
<dbReference type="SUPFAM" id="SSF103473">
    <property type="entry name" value="MFS general substrate transporter"/>
    <property type="match status" value="1"/>
</dbReference>
<evidence type="ECO:0000256" key="7">
    <source>
        <dbReference type="SAM" id="Phobius"/>
    </source>
</evidence>
<dbReference type="InterPro" id="IPR044770">
    <property type="entry name" value="MFS_spinster-like"/>
</dbReference>
<keyword evidence="5 7" id="KW-0472">Membrane</keyword>
<evidence type="ECO:0000256" key="5">
    <source>
        <dbReference type="ARBA" id="ARBA00023136"/>
    </source>
</evidence>
<dbReference type="EMBL" id="BRYB01001249">
    <property type="protein sequence ID" value="GMI21493.1"/>
    <property type="molecule type" value="Genomic_DNA"/>
</dbReference>
<dbReference type="PROSITE" id="PS50850">
    <property type="entry name" value="MFS"/>
    <property type="match status" value="1"/>
</dbReference>
<gene>
    <name evidence="9" type="ORF">TeGR_g9143</name>
</gene>
<keyword evidence="4 7" id="KW-1133">Transmembrane helix</keyword>
<feature type="domain" description="Major facilitator superfamily (MFS) profile" evidence="8">
    <location>
        <begin position="1"/>
        <end position="410"/>
    </location>
</feature>
<feature type="transmembrane region" description="Helical" evidence="7">
    <location>
        <begin position="144"/>
        <end position="163"/>
    </location>
</feature>
<keyword evidence="2" id="KW-0813">Transport</keyword>
<keyword evidence="10" id="KW-1185">Reference proteome</keyword>
<accession>A0ABQ6M8A1</accession>
<dbReference type="Proteomes" id="UP001165060">
    <property type="component" value="Unassembled WGS sequence"/>
</dbReference>
<name>A0ABQ6M8A1_9STRA</name>
<dbReference type="InterPro" id="IPR020846">
    <property type="entry name" value="MFS_dom"/>
</dbReference>
<feature type="transmembrane region" description="Helical" evidence="7">
    <location>
        <begin position="76"/>
        <end position="96"/>
    </location>
</feature>
<feature type="transmembrane region" description="Helical" evidence="7">
    <location>
        <begin position="102"/>
        <end position="124"/>
    </location>
</feature>
<dbReference type="Gene3D" id="1.20.1250.20">
    <property type="entry name" value="MFS general substrate transporter like domains"/>
    <property type="match status" value="2"/>
</dbReference>
<evidence type="ECO:0000259" key="8">
    <source>
        <dbReference type="PROSITE" id="PS50850"/>
    </source>
</evidence>
<protein>
    <recommendedName>
        <fullName evidence="8">Major facilitator superfamily (MFS) profile domain-containing protein</fullName>
    </recommendedName>
</protein>
<sequence>MLSLFLISTSNQLSRSLLFYLVAFPPSSPLLSLNAAIPMSESAYGLLASLAFTAFFALSSLLVGPLVDSRRLGSRAALSVLSCAAWSSALLLQSAATSYPQLLGLRLLTGLACSLTNPVSYPLISDSFPAEAAAGKTSLFSTSVYLGGGLASLSALLTQSLGWRATCQVAGLLGLAAALLGQLLIVDPLDAAPPPAGSRAPFAASSLIPPPPVRLLLLASLLRFCAGLTIGVWSASYFAAAFPASASSYAVVNALIVSLIGALSAFSGGRIADGLARGGRSRLLVPAAASLLAAPLWYLTVSAPTFPLAMALLALSYLVAECWFGPAISALQAASAGRGGAAQGQFTVASALANGAPALLGAAVSGGLLGEGAGGGLGDGLKWGVAGCYVACAAVFKVAADEDEARAKYD</sequence>
<evidence type="ECO:0000313" key="9">
    <source>
        <dbReference type="EMBL" id="GMI21493.1"/>
    </source>
</evidence>
<dbReference type="PANTHER" id="PTHR23505:SF52">
    <property type="entry name" value="MAJOR FACILITATOR SUPERFAMILY PROTEIN"/>
    <property type="match status" value="1"/>
</dbReference>
<organism evidence="9 10">
    <name type="scientific">Tetraparma gracilis</name>
    <dbReference type="NCBI Taxonomy" id="2962635"/>
    <lineage>
        <taxon>Eukaryota</taxon>
        <taxon>Sar</taxon>
        <taxon>Stramenopiles</taxon>
        <taxon>Ochrophyta</taxon>
        <taxon>Bolidophyceae</taxon>
        <taxon>Parmales</taxon>
        <taxon>Triparmaceae</taxon>
        <taxon>Tetraparma</taxon>
    </lineage>
</organism>
<feature type="transmembrane region" description="Helical" evidence="7">
    <location>
        <begin position="17"/>
        <end position="37"/>
    </location>
</feature>
<feature type="transmembrane region" description="Helical" evidence="7">
    <location>
        <begin position="215"/>
        <end position="240"/>
    </location>
</feature>
<comment type="caution">
    <text evidence="9">The sequence shown here is derived from an EMBL/GenBank/DDBJ whole genome shotgun (WGS) entry which is preliminary data.</text>
</comment>
<dbReference type="InterPro" id="IPR011701">
    <property type="entry name" value="MFS"/>
</dbReference>
<feature type="transmembrane region" description="Helical" evidence="7">
    <location>
        <begin position="169"/>
        <end position="189"/>
    </location>
</feature>
<evidence type="ECO:0000313" key="10">
    <source>
        <dbReference type="Proteomes" id="UP001165060"/>
    </source>
</evidence>
<evidence type="ECO:0000256" key="1">
    <source>
        <dbReference type="ARBA" id="ARBA00004141"/>
    </source>
</evidence>
<feature type="transmembrane region" description="Helical" evidence="7">
    <location>
        <begin position="246"/>
        <end position="271"/>
    </location>
</feature>
<evidence type="ECO:0000256" key="2">
    <source>
        <dbReference type="ARBA" id="ARBA00022448"/>
    </source>
</evidence>
<feature type="transmembrane region" description="Helical" evidence="7">
    <location>
        <begin position="306"/>
        <end position="324"/>
    </location>
</feature>
<dbReference type="Pfam" id="PF07690">
    <property type="entry name" value="MFS_1"/>
    <property type="match status" value="1"/>
</dbReference>
<evidence type="ECO:0000256" key="3">
    <source>
        <dbReference type="ARBA" id="ARBA00022692"/>
    </source>
</evidence>
<dbReference type="PANTHER" id="PTHR23505">
    <property type="entry name" value="SPINSTER"/>
    <property type="match status" value="1"/>
</dbReference>
<reference evidence="9 10" key="1">
    <citation type="journal article" date="2023" name="Commun. Biol.">
        <title>Genome analysis of Parmales, the sister group of diatoms, reveals the evolutionary specialization of diatoms from phago-mixotrophs to photoautotrophs.</title>
        <authorList>
            <person name="Ban H."/>
            <person name="Sato S."/>
            <person name="Yoshikawa S."/>
            <person name="Yamada K."/>
            <person name="Nakamura Y."/>
            <person name="Ichinomiya M."/>
            <person name="Sato N."/>
            <person name="Blanc-Mathieu R."/>
            <person name="Endo H."/>
            <person name="Kuwata A."/>
            <person name="Ogata H."/>
        </authorList>
    </citation>
    <scope>NUCLEOTIDE SEQUENCE [LARGE SCALE GENOMIC DNA]</scope>
</reference>
<evidence type="ECO:0000256" key="6">
    <source>
        <dbReference type="ARBA" id="ARBA00024338"/>
    </source>
</evidence>
<keyword evidence="3 7" id="KW-0812">Transmembrane</keyword>
<proteinExistence type="inferred from homology"/>
<evidence type="ECO:0000256" key="4">
    <source>
        <dbReference type="ARBA" id="ARBA00022989"/>
    </source>
</evidence>
<feature type="transmembrane region" description="Helical" evidence="7">
    <location>
        <begin position="43"/>
        <end position="64"/>
    </location>
</feature>